<dbReference type="Proteomes" id="UP001201812">
    <property type="component" value="Unassembled WGS sequence"/>
</dbReference>
<evidence type="ECO:0000313" key="3">
    <source>
        <dbReference type="Proteomes" id="UP001201812"/>
    </source>
</evidence>
<reference evidence="2" key="1">
    <citation type="submission" date="2022-01" db="EMBL/GenBank/DDBJ databases">
        <title>Genome Sequence Resource for Two Populations of Ditylenchus destructor, the Migratory Endoparasitic Phytonematode.</title>
        <authorList>
            <person name="Zhang H."/>
            <person name="Lin R."/>
            <person name="Xie B."/>
        </authorList>
    </citation>
    <scope>NUCLEOTIDE SEQUENCE</scope>
    <source>
        <strain evidence="2">BazhouSP</strain>
    </source>
</reference>
<feature type="transmembrane region" description="Helical" evidence="1">
    <location>
        <begin position="45"/>
        <end position="66"/>
    </location>
</feature>
<evidence type="ECO:0000256" key="1">
    <source>
        <dbReference type="SAM" id="Phobius"/>
    </source>
</evidence>
<accession>A0AAD4MNP2</accession>
<keyword evidence="3" id="KW-1185">Reference proteome</keyword>
<feature type="transmembrane region" description="Helical" evidence="1">
    <location>
        <begin position="194"/>
        <end position="218"/>
    </location>
</feature>
<dbReference type="EMBL" id="JAKKPZ010000140">
    <property type="protein sequence ID" value="KAI1700596.1"/>
    <property type="molecule type" value="Genomic_DNA"/>
</dbReference>
<evidence type="ECO:0000313" key="2">
    <source>
        <dbReference type="EMBL" id="KAI1700596.1"/>
    </source>
</evidence>
<feature type="transmembrane region" description="Helical" evidence="1">
    <location>
        <begin position="97"/>
        <end position="121"/>
    </location>
</feature>
<keyword evidence="1" id="KW-1133">Transmembrane helix</keyword>
<feature type="transmembrane region" description="Helical" evidence="1">
    <location>
        <begin position="142"/>
        <end position="168"/>
    </location>
</feature>
<dbReference type="AlphaFoldDB" id="A0AAD4MNP2"/>
<proteinExistence type="predicted"/>
<keyword evidence="1" id="KW-0472">Membrane</keyword>
<protein>
    <submittedName>
        <fullName evidence="2">Uncharacterized protein</fullName>
    </submittedName>
</protein>
<gene>
    <name evidence="2" type="ORF">DdX_16626</name>
</gene>
<comment type="caution">
    <text evidence="2">The sequence shown here is derived from an EMBL/GenBank/DDBJ whole genome shotgun (WGS) entry which is preliminary data.</text>
</comment>
<organism evidence="2 3">
    <name type="scientific">Ditylenchus destructor</name>
    <dbReference type="NCBI Taxonomy" id="166010"/>
    <lineage>
        <taxon>Eukaryota</taxon>
        <taxon>Metazoa</taxon>
        <taxon>Ecdysozoa</taxon>
        <taxon>Nematoda</taxon>
        <taxon>Chromadorea</taxon>
        <taxon>Rhabditida</taxon>
        <taxon>Tylenchina</taxon>
        <taxon>Tylenchomorpha</taxon>
        <taxon>Sphaerularioidea</taxon>
        <taxon>Anguinidae</taxon>
        <taxon>Anguininae</taxon>
        <taxon>Ditylenchus</taxon>
    </lineage>
</organism>
<name>A0AAD4MNP2_9BILA</name>
<sequence length="270" mass="30891">MGVLFFFCSTAICAQHFSYFYRLVVVMFADNDQAIRNFNRPLSKLVGLALLFVVSGVIGFSAYNIAMDYEDFRILAATVPPLGNPYWCVHTKGLRPLWISLMGVIFLLSQVLNLAGGILNIRMIRSAKQKLSPATYKMHLQLTVLLLIQGLLPILFVLSPFGALLLWVTNPRVSGAEFMPWYYTGNTSFRYTQMLMQLSLLLLDMFPMTNAILIIVFIKPYRKIFVQLCQRLIPKILKRRSNAVEDAPQPARIEETFSQTRDRLVLQQQR</sequence>
<dbReference type="SUPFAM" id="SSF81321">
    <property type="entry name" value="Family A G protein-coupled receptor-like"/>
    <property type="match status" value="1"/>
</dbReference>
<keyword evidence="1" id="KW-0812">Transmembrane</keyword>